<evidence type="ECO:0008006" key="3">
    <source>
        <dbReference type="Google" id="ProtNLM"/>
    </source>
</evidence>
<comment type="caution">
    <text evidence="1">The sequence shown here is derived from an EMBL/GenBank/DDBJ whole genome shotgun (WGS) entry which is preliminary data.</text>
</comment>
<dbReference type="InterPro" id="IPR036179">
    <property type="entry name" value="Ig-like_dom_sf"/>
</dbReference>
<evidence type="ECO:0000313" key="2">
    <source>
        <dbReference type="Proteomes" id="UP000518266"/>
    </source>
</evidence>
<protein>
    <recommendedName>
        <fullName evidence="3">Immunoglobulin V-set domain-containing protein</fullName>
    </recommendedName>
</protein>
<dbReference type="SUPFAM" id="SSF48726">
    <property type="entry name" value="Immunoglobulin"/>
    <property type="match status" value="1"/>
</dbReference>
<reference evidence="1 2" key="1">
    <citation type="submission" date="2020-03" db="EMBL/GenBank/DDBJ databases">
        <title>Dissostichus mawsoni Genome sequencing and assembly.</title>
        <authorList>
            <person name="Park H."/>
        </authorList>
    </citation>
    <scope>NUCLEOTIDE SEQUENCE [LARGE SCALE GENOMIC DNA]</scope>
    <source>
        <strain evidence="1">DM0001</strain>
        <tissue evidence="1">Muscle</tissue>
    </source>
</reference>
<accession>A0A7J5YC75</accession>
<name>A0A7J5YC75_DISMA</name>
<evidence type="ECO:0000313" key="1">
    <source>
        <dbReference type="EMBL" id="KAF3847015.1"/>
    </source>
</evidence>
<proteinExistence type="predicted"/>
<gene>
    <name evidence="1" type="ORF">F7725_004093</name>
</gene>
<dbReference type="AlphaFoldDB" id="A0A7J5YC75"/>
<organism evidence="1 2">
    <name type="scientific">Dissostichus mawsoni</name>
    <name type="common">Antarctic cod</name>
    <dbReference type="NCBI Taxonomy" id="36200"/>
    <lineage>
        <taxon>Eukaryota</taxon>
        <taxon>Metazoa</taxon>
        <taxon>Chordata</taxon>
        <taxon>Craniata</taxon>
        <taxon>Vertebrata</taxon>
        <taxon>Euteleostomi</taxon>
        <taxon>Actinopterygii</taxon>
        <taxon>Neopterygii</taxon>
        <taxon>Teleostei</taxon>
        <taxon>Neoteleostei</taxon>
        <taxon>Acanthomorphata</taxon>
        <taxon>Eupercaria</taxon>
        <taxon>Perciformes</taxon>
        <taxon>Notothenioidei</taxon>
        <taxon>Nototheniidae</taxon>
        <taxon>Dissostichus</taxon>
    </lineage>
</organism>
<keyword evidence="2" id="KW-1185">Reference proteome</keyword>
<dbReference type="Proteomes" id="UP000518266">
    <property type="component" value="Unassembled WGS sequence"/>
</dbReference>
<sequence length="122" mass="14267">MADTSSYKIRNLTHSDSGLYQEECWTEGKVTHEKTLHNRTRYGLMEVKETEDLPCRGAADHLDVQWLRRDNRSEQEIWTRVFGDNTSSVMDNDRGRYQLVKNTSALRISNFSTTDLRDYTVC</sequence>
<dbReference type="EMBL" id="JAAKFY010000014">
    <property type="protein sequence ID" value="KAF3847015.1"/>
    <property type="molecule type" value="Genomic_DNA"/>
</dbReference>